<dbReference type="OrthoDB" id="9787897at2"/>
<dbReference type="CDD" id="cd08567">
    <property type="entry name" value="GDPD_SpGDE_like"/>
    <property type="match status" value="1"/>
</dbReference>
<accession>A0A1W6ZMP5</accession>
<evidence type="ECO:0000313" key="2">
    <source>
        <dbReference type="Proteomes" id="UP000194137"/>
    </source>
</evidence>
<organism evidence="1 2">
    <name type="scientific">Pseudorhodoplanes sinuspersici</name>
    <dbReference type="NCBI Taxonomy" id="1235591"/>
    <lineage>
        <taxon>Bacteria</taxon>
        <taxon>Pseudomonadati</taxon>
        <taxon>Pseudomonadota</taxon>
        <taxon>Alphaproteobacteria</taxon>
        <taxon>Hyphomicrobiales</taxon>
        <taxon>Pseudorhodoplanes</taxon>
    </lineage>
</organism>
<dbReference type="KEGG" id="psin:CAK95_04320"/>
<keyword evidence="2" id="KW-1185">Reference proteome</keyword>
<protein>
    <submittedName>
        <fullName evidence="1">Glycerophosphodiester phosphodiesterase</fullName>
    </submittedName>
</protein>
<gene>
    <name evidence="1" type="ORF">CAK95_04320</name>
</gene>
<name>A0A1W6ZMP5_9HYPH</name>
<dbReference type="PANTHER" id="PTHR46211">
    <property type="entry name" value="GLYCEROPHOSPHORYL DIESTER PHOSPHODIESTERASE"/>
    <property type="match status" value="1"/>
</dbReference>
<dbReference type="Proteomes" id="UP000194137">
    <property type="component" value="Chromosome"/>
</dbReference>
<proteinExistence type="predicted"/>
<dbReference type="EMBL" id="CP021112">
    <property type="protein sequence ID" value="ARP98400.1"/>
    <property type="molecule type" value="Genomic_DNA"/>
</dbReference>
<reference evidence="1 2" key="1">
    <citation type="submission" date="2017-05" db="EMBL/GenBank/DDBJ databases">
        <title>Full genome sequence of Pseudorhodoplanes sinuspersici.</title>
        <authorList>
            <person name="Dastgheib S.M.M."/>
            <person name="Shavandi M."/>
            <person name="Tirandaz H."/>
        </authorList>
    </citation>
    <scope>NUCLEOTIDE SEQUENCE [LARGE SCALE GENOMIC DNA]</scope>
    <source>
        <strain evidence="1 2">RIPI110</strain>
    </source>
</reference>
<dbReference type="InterPro" id="IPR017946">
    <property type="entry name" value="PLC-like_Pdiesterase_TIM-brl"/>
</dbReference>
<dbReference type="PANTHER" id="PTHR46211:SF14">
    <property type="entry name" value="GLYCEROPHOSPHODIESTER PHOSPHODIESTERASE"/>
    <property type="match status" value="1"/>
</dbReference>
<dbReference type="GO" id="GO:0006629">
    <property type="term" value="P:lipid metabolic process"/>
    <property type="evidence" value="ECO:0007669"/>
    <property type="project" value="InterPro"/>
</dbReference>
<dbReference type="PROSITE" id="PS51704">
    <property type="entry name" value="GP_PDE"/>
    <property type="match status" value="1"/>
</dbReference>
<dbReference type="RefSeq" id="WP_086086818.1">
    <property type="nucleotide sequence ID" value="NZ_CP021112.1"/>
</dbReference>
<sequence>MRRLVAASLLAAFPLAALAFDLQGHRGARGLAPENTIPAFERALQIGVSTLELDLAVTKDNVLVVSHDAALDPDITRGPDGKFLEGKTPAIRSLTFAELERYDVGRIRPDSAYAARFRDQRGADNVRIPALTEVFDLVKRTGADHIRFNIETKIEPESGGTVPDPESFAALFAKAVRDAGLTSRVTVQSFDWRTLVAMKQIAPDIERSCLTIEDSMENNIQRGKPGPSPWTAGFDIDDVGGSVPRLVKTAGCSTWSPYFHDITAALVKEAQALGLKVIPWTVNEMDDLTLVIETGVDGLITDYPDRGRAALPKTITPPKRIMVE</sequence>
<dbReference type="InterPro" id="IPR030395">
    <property type="entry name" value="GP_PDE_dom"/>
</dbReference>
<dbReference type="STRING" id="1235591.CAK95_04320"/>
<dbReference type="Gene3D" id="3.20.20.190">
    <property type="entry name" value="Phosphatidylinositol (PI) phosphodiesterase"/>
    <property type="match status" value="1"/>
</dbReference>
<dbReference type="SUPFAM" id="SSF51695">
    <property type="entry name" value="PLC-like phosphodiesterases"/>
    <property type="match status" value="1"/>
</dbReference>
<dbReference type="GO" id="GO:0008081">
    <property type="term" value="F:phosphoric diester hydrolase activity"/>
    <property type="evidence" value="ECO:0007669"/>
    <property type="project" value="InterPro"/>
</dbReference>
<dbReference type="Pfam" id="PF03009">
    <property type="entry name" value="GDPD"/>
    <property type="match status" value="1"/>
</dbReference>
<dbReference type="AlphaFoldDB" id="A0A1W6ZMP5"/>
<evidence type="ECO:0000313" key="1">
    <source>
        <dbReference type="EMBL" id="ARP98400.1"/>
    </source>
</evidence>